<dbReference type="PANTHER" id="PTHR31576">
    <property type="entry name" value="TATA BOX-BINDING PROTEIN-ASSOCIATED FACTOR RNA POLYMERASE I SUBUNIT B"/>
    <property type="match status" value="1"/>
</dbReference>
<dbReference type="PANTHER" id="PTHR31576:SF2">
    <property type="entry name" value="TATA BOX-BINDING PROTEIN-ASSOCIATED FACTOR RNA POLYMERASE I SUBUNIT B"/>
    <property type="match status" value="1"/>
</dbReference>
<evidence type="ECO:0000256" key="2">
    <source>
        <dbReference type="ARBA" id="ARBA00006899"/>
    </source>
</evidence>
<dbReference type="EMBL" id="GEDC01020883">
    <property type="protein sequence ID" value="JAS16415.1"/>
    <property type="molecule type" value="Transcribed_RNA"/>
</dbReference>
<name>A0A1B6CSV9_9HEMI</name>
<dbReference type="AlphaFoldDB" id="A0A1B6CSV9"/>
<keyword evidence="6" id="KW-0862">Zinc</keyword>
<comment type="subcellular location">
    <subcellularLocation>
        <location evidence="1">Nucleus</location>
        <location evidence="1">Nucleolus</location>
    </subcellularLocation>
</comment>
<reference evidence="15" key="1">
    <citation type="submission" date="2015-12" db="EMBL/GenBank/DDBJ databases">
        <title>De novo transcriptome assembly of four potential Pierce s Disease insect vectors from Arizona vineyards.</title>
        <authorList>
            <person name="Tassone E.E."/>
        </authorList>
    </citation>
    <scope>NUCLEOTIDE SEQUENCE</scope>
</reference>
<evidence type="ECO:0000259" key="13">
    <source>
        <dbReference type="Pfam" id="PF11781"/>
    </source>
</evidence>
<evidence type="ECO:0000256" key="9">
    <source>
        <dbReference type="ARBA" id="ARBA00023163"/>
    </source>
</evidence>
<dbReference type="GO" id="GO:0070860">
    <property type="term" value="C:RNA polymerase I core factor complex"/>
    <property type="evidence" value="ECO:0007669"/>
    <property type="project" value="InterPro"/>
</dbReference>
<dbReference type="GO" id="GO:0008270">
    <property type="term" value="F:zinc ion binding"/>
    <property type="evidence" value="ECO:0007669"/>
    <property type="project" value="UniProtKB-KW"/>
</dbReference>
<comment type="similarity">
    <text evidence="2">Belongs to the RRN7/TAF1B family.</text>
</comment>
<keyword evidence="7" id="KW-0805">Transcription regulation</keyword>
<accession>A0A1B6CSV9</accession>
<proteinExistence type="inferred from homology"/>
<dbReference type="Pfam" id="PF11781">
    <property type="entry name" value="Zn_ribbon_RRN7"/>
    <property type="match status" value="1"/>
</dbReference>
<keyword evidence="9" id="KW-0804">Transcription</keyword>
<feature type="domain" description="Rrn7/TAF1B C-terminal cyclin" evidence="14">
    <location>
        <begin position="359"/>
        <end position="498"/>
    </location>
</feature>
<sequence length="785" mass="90195">MTNPKCNICGGEDFFTDSGFFYCAECQTQSQDVREEVFEDYFLSQKGAVRTLKKQSHQLSSFSGSEGLTSWEIFNYIFKGLVDEVINLGASYQVKIVSIQLWTTYLYNLEVAFTSSKINRKPKLGLNFKPKDAEIVYGVKRKRIIKNSLIKPNAKKKTTLSSGSDSDCTTTSILSKRASARKAASAKKALVAAEYEKTLSTSEGESYSQDTSYQTLESLVTPSERSDSVKSQRIKLTKQAKAFLLEARENLKKIKKEKNKIEYRRKTLRKQSTNIDNLTLAKIVALLRLALIFCKANIYIGDILRWISEGHLSVNKCIHFIPKDVKIPEETYRVLDPNSITHSGQQITLMNLCAALDIVDFPIPDMPSLAKRYCVELQLPDDFANIIQSWISHTPKQLINIETKFESRTMAYIVILMKMIFSLDGISEYKLSELAESINRCNSLKKDDQHLFVWKNWAQYIECRKAVVSRFHQVTRQSVYKDLPGHNSDLFLEHYEKNIFTDYSEHMKLGSKEEWTNAVKRTLSKLDADKKIINEAIQFPHSLTPLFTYSKFLITEHPTKLSDQSRKILANDFTKTTVNFTHYLNNTIALNDNSIIDIQPQAGMANTFNLENFTDPKEIIEYITVNRKSVRVQLFTESFQNLEKESLKADDEELNLNEFLDIISDDSSDEEHEGDDDIDGTLLGDQEDTPLVHSLSSIKEKSSLPLYETRHCYWFCHKKIESNEDFNIFAANVFPSSFLWLLKECSRVVGVTIKDLYDEVMFLETKKNIFIKSTRNVRKRKKTNL</sequence>
<evidence type="ECO:0000313" key="15">
    <source>
        <dbReference type="EMBL" id="JAS16415.1"/>
    </source>
</evidence>
<organism evidence="15">
    <name type="scientific">Clastoptera arizonana</name>
    <name type="common">Arizona spittle bug</name>
    <dbReference type="NCBI Taxonomy" id="38151"/>
    <lineage>
        <taxon>Eukaryota</taxon>
        <taxon>Metazoa</taxon>
        <taxon>Ecdysozoa</taxon>
        <taxon>Arthropoda</taxon>
        <taxon>Hexapoda</taxon>
        <taxon>Insecta</taxon>
        <taxon>Pterygota</taxon>
        <taxon>Neoptera</taxon>
        <taxon>Paraneoptera</taxon>
        <taxon>Hemiptera</taxon>
        <taxon>Auchenorrhyncha</taxon>
        <taxon>Cercopoidea</taxon>
        <taxon>Clastopteridae</taxon>
        <taxon>Clastoptera</taxon>
    </lineage>
</organism>
<keyword evidence="4" id="KW-0479">Metal-binding</keyword>
<evidence type="ECO:0000256" key="5">
    <source>
        <dbReference type="ARBA" id="ARBA00022771"/>
    </source>
</evidence>
<feature type="coiled-coil region" evidence="12">
    <location>
        <begin position="244"/>
        <end position="271"/>
    </location>
</feature>
<evidence type="ECO:0000256" key="7">
    <source>
        <dbReference type="ARBA" id="ARBA00023015"/>
    </source>
</evidence>
<keyword evidence="10" id="KW-0539">Nucleus</keyword>
<evidence type="ECO:0000256" key="6">
    <source>
        <dbReference type="ARBA" id="ARBA00022833"/>
    </source>
</evidence>
<dbReference type="GO" id="GO:0001164">
    <property type="term" value="F:RNA polymerase I core promoter sequence-specific DNA binding"/>
    <property type="evidence" value="ECO:0007669"/>
    <property type="project" value="InterPro"/>
</dbReference>
<protein>
    <recommendedName>
        <fullName evidence="3">TATA box-binding protein-associated factor RNA polymerase I subunit B</fullName>
    </recommendedName>
    <alternativeName>
        <fullName evidence="11">TATA box-binding protein-associated factor 1B</fullName>
    </alternativeName>
</protein>
<dbReference type="InterPro" id="IPR048538">
    <property type="entry name" value="Rrn7_cyclin_C"/>
</dbReference>
<evidence type="ECO:0000256" key="4">
    <source>
        <dbReference type="ARBA" id="ARBA00022723"/>
    </source>
</evidence>
<keyword evidence="5" id="KW-0863">Zinc-finger</keyword>
<dbReference type="Pfam" id="PF20645">
    <property type="entry name" value="Rrn7_cyclin_C"/>
    <property type="match status" value="1"/>
</dbReference>
<dbReference type="InterPro" id="IPR033599">
    <property type="entry name" value="TAF1B/Rrn7"/>
</dbReference>
<keyword evidence="8" id="KW-0238">DNA-binding</keyword>
<gene>
    <name evidence="15" type="ORF">g.13027</name>
</gene>
<evidence type="ECO:0000256" key="8">
    <source>
        <dbReference type="ARBA" id="ARBA00023125"/>
    </source>
</evidence>
<evidence type="ECO:0000256" key="1">
    <source>
        <dbReference type="ARBA" id="ARBA00004604"/>
    </source>
</evidence>
<evidence type="ECO:0000256" key="11">
    <source>
        <dbReference type="ARBA" id="ARBA00032500"/>
    </source>
</evidence>
<evidence type="ECO:0000256" key="3">
    <source>
        <dbReference type="ARBA" id="ARBA00018994"/>
    </source>
</evidence>
<evidence type="ECO:0000256" key="12">
    <source>
        <dbReference type="SAM" id="Coils"/>
    </source>
</evidence>
<dbReference type="InterPro" id="IPR021752">
    <property type="entry name" value="TF_Rrn7_Zf"/>
</dbReference>
<dbReference type="GO" id="GO:0042790">
    <property type="term" value="P:nucleolar large rRNA transcription by RNA polymerase I"/>
    <property type="evidence" value="ECO:0007669"/>
    <property type="project" value="TreeGrafter"/>
</dbReference>
<dbReference type="GO" id="GO:0005668">
    <property type="term" value="C:RNA polymerase transcription factor SL1 complex"/>
    <property type="evidence" value="ECO:0007669"/>
    <property type="project" value="TreeGrafter"/>
</dbReference>
<evidence type="ECO:0000256" key="10">
    <source>
        <dbReference type="ARBA" id="ARBA00023242"/>
    </source>
</evidence>
<keyword evidence="12" id="KW-0175">Coiled coil</keyword>
<evidence type="ECO:0000259" key="14">
    <source>
        <dbReference type="Pfam" id="PF20645"/>
    </source>
</evidence>
<feature type="domain" description="RRN7-type" evidence="13">
    <location>
        <begin position="3"/>
        <end position="30"/>
    </location>
</feature>